<name>A0A2S6I903_9BACT</name>
<dbReference type="GO" id="GO:0016740">
    <property type="term" value="F:transferase activity"/>
    <property type="evidence" value="ECO:0007669"/>
    <property type="project" value="UniProtKB-KW"/>
</dbReference>
<sequence>MPKYSVIIPTYNDSGRISRSVSSVINQKLDDWELIVVDDGSTDETSKIIEQFLSDPRITYLKRINAGVAAARNTGFETSIGDYIVFLDSDDELKTDSLLDYDNKINLNTNVGVVSCGLIMGEKIKLPAVNPKISKFKFLNIPGSFCIKKEVFLHCGKYDEILKQSENWEMMARALEYCEKYNFKVVSFDTCNLFYHHQKTPAQTKTRDLYRAQATYYLAQKYFHDGVLHFNKDKFLISAAVNFTRAGEIEKADKIFREILNNTPSISNLLRYVIFSIPYLRNKKWVRRS</sequence>
<dbReference type="PANTHER" id="PTHR43685">
    <property type="entry name" value="GLYCOSYLTRANSFERASE"/>
    <property type="match status" value="1"/>
</dbReference>
<reference evidence="2 3" key="1">
    <citation type="submission" date="2018-02" db="EMBL/GenBank/DDBJ databases">
        <title>Genomic Encyclopedia of Archaeal and Bacterial Type Strains, Phase II (KMG-II): from individual species to whole genera.</title>
        <authorList>
            <person name="Goeker M."/>
        </authorList>
    </citation>
    <scope>NUCLEOTIDE SEQUENCE [LARGE SCALE GENOMIC DNA]</scope>
    <source>
        <strain evidence="2 3">DSM 29526</strain>
    </source>
</reference>
<dbReference type="OrthoDB" id="6307329at2"/>
<keyword evidence="2" id="KW-0808">Transferase</keyword>
<keyword evidence="3" id="KW-1185">Reference proteome</keyword>
<dbReference type="CDD" id="cd00761">
    <property type="entry name" value="Glyco_tranf_GTA_type"/>
    <property type="match status" value="1"/>
</dbReference>
<proteinExistence type="predicted"/>
<dbReference type="SUPFAM" id="SSF53448">
    <property type="entry name" value="Nucleotide-diphospho-sugar transferases"/>
    <property type="match status" value="1"/>
</dbReference>
<protein>
    <submittedName>
        <fullName evidence="2">Glycosyl transferase family 2</fullName>
    </submittedName>
</protein>
<comment type="caution">
    <text evidence="2">The sequence shown here is derived from an EMBL/GenBank/DDBJ whole genome shotgun (WGS) entry which is preliminary data.</text>
</comment>
<dbReference type="Gene3D" id="3.90.550.10">
    <property type="entry name" value="Spore Coat Polysaccharide Biosynthesis Protein SpsA, Chain A"/>
    <property type="match status" value="1"/>
</dbReference>
<dbReference type="AlphaFoldDB" id="A0A2S6I903"/>
<evidence type="ECO:0000259" key="1">
    <source>
        <dbReference type="Pfam" id="PF00535"/>
    </source>
</evidence>
<dbReference type="InterPro" id="IPR001173">
    <property type="entry name" value="Glyco_trans_2-like"/>
</dbReference>
<feature type="domain" description="Glycosyltransferase 2-like" evidence="1">
    <location>
        <begin position="5"/>
        <end position="100"/>
    </location>
</feature>
<dbReference type="PANTHER" id="PTHR43685:SF2">
    <property type="entry name" value="GLYCOSYLTRANSFERASE 2-LIKE DOMAIN-CONTAINING PROTEIN"/>
    <property type="match status" value="1"/>
</dbReference>
<accession>A0A2S6I903</accession>
<evidence type="ECO:0000313" key="2">
    <source>
        <dbReference type="EMBL" id="PPK87962.1"/>
    </source>
</evidence>
<dbReference type="Proteomes" id="UP000237662">
    <property type="component" value="Unassembled WGS sequence"/>
</dbReference>
<gene>
    <name evidence="2" type="ORF">CLV84_0921</name>
</gene>
<dbReference type="InterPro" id="IPR029044">
    <property type="entry name" value="Nucleotide-diphossugar_trans"/>
</dbReference>
<evidence type="ECO:0000313" key="3">
    <source>
        <dbReference type="Proteomes" id="UP000237662"/>
    </source>
</evidence>
<dbReference type="InterPro" id="IPR050834">
    <property type="entry name" value="Glycosyltransf_2"/>
</dbReference>
<organism evidence="2 3">
    <name type="scientific">Neolewinella xylanilytica</name>
    <dbReference type="NCBI Taxonomy" id="1514080"/>
    <lineage>
        <taxon>Bacteria</taxon>
        <taxon>Pseudomonadati</taxon>
        <taxon>Bacteroidota</taxon>
        <taxon>Saprospiria</taxon>
        <taxon>Saprospirales</taxon>
        <taxon>Lewinellaceae</taxon>
        <taxon>Neolewinella</taxon>
    </lineage>
</organism>
<dbReference type="RefSeq" id="WP_104418540.1">
    <property type="nucleotide sequence ID" value="NZ_PTJC01000005.1"/>
</dbReference>
<dbReference type="Pfam" id="PF00535">
    <property type="entry name" value="Glycos_transf_2"/>
    <property type="match status" value="1"/>
</dbReference>
<dbReference type="EMBL" id="PTJC01000005">
    <property type="protein sequence ID" value="PPK87962.1"/>
    <property type="molecule type" value="Genomic_DNA"/>
</dbReference>